<gene>
    <name evidence="1" type="primary">BnaA09g55710D</name>
    <name evidence="1" type="ORF">GSBRNA2T00019603001</name>
</gene>
<proteinExistence type="predicted"/>
<keyword evidence="2" id="KW-1185">Reference proteome</keyword>
<dbReference type="Gramene" id="CDY56454">
    <property type="protein sequence ID" value="CDY56454"/>
    <property type="gene ID" value="GSBRNA2T00019603001"/>
</dbReference>
<accession>A0A078IX74</accession>
<evidence type="ECO:0000313" key="2">
    <source>
        <dbReference type="Proteomes" id="UP000028999"/>
    </source>
</evidence>
<sequence>MPSFSPYSSVWPRSPREPIIGLVCQTTTPHRNVFISFGWCKTRTSSVSHPLRPHRLHALRSRHDSLFLLLRLHPPPPLRPPPPPVLRSPISPERHLPLTTSDSLDLLLPPPTIPFLSTVFPFSSLVWSTANNSPYTVSPVSFPSQTFRLPNSPSIYLLPWLIRRQMRIRYLLFSFLLYLVSENEQLMVLANTNVDFPDVFGDVCGIKTTFTMRIRPFNVLWLYGSDDGSSSKASKYGSVKKIERVTLAELNNYVLNSPPQSTSESLQQAALPRCIQDIIVQNLTFQLKLFEIHFSSTVVRDDMPGAVQTLKPTLVLTKSISENNT</sequence>
<reference evidence="1 2" key="1">
    <citation type="journal article" date="2014" name="Science">
        <title>Plant genetics. Early allopolyploid evolution in the post-Neolithic Brassica napus oilseed genome.</title>
        <authorList>
            <person name="Chalhoub B."/>
            <person name="Denoeud F."/>
            <person name="Liu S."/>
            <person name="Parkin I.A."/>
            <person name="Tang H."/>
            <person name="Wang X."/>
            <person name="Chiquet J."/>
            <person name="Belcram H."/>
            <person name="Tong C."/>
            <person name="Samans B."/>
            <person name="Correa M."/>
            <person name="Da Silva C."/>
            <person name="Just J."/>
            <person name="Falentin C."/>
            <person name="Koh C.S."/>
            <person name="Le Clainche I."/>
            <person name="Bernard M."/>
            <person name="Bento P."/>
            <person name="Noel B."/>
            <person name="Labadie K."/>
            <person name="Alberti A."/>
            <person name="Charles M."/>
            <person name="Arnaud D."/>
            <person name="Guo H."/>
            <person name="Daviaud C."/>
            <person name="Alamery S."/>
            <person name="Jabbari K."/>
            <person name="Zhao M."/>
            <person name="Edger P.P."/>
            <person name="Chelaifa H."/>
            <person name="Tack D."/>
            <person name="Lassalle G."/>
            <person name="Mestiri I."/>
            <person name="Schnel N."/>
            <person name="Le Paslier M.C."/>
            <person name="Fan G."/>
            <person name="Renault V."/>
            <person name="Bayer P.E."/>
            <person name="Golicz A.A."/>
            <person name="Manoli S."/>
            <person name="Lee T.H."/>
            <person name="Thi V.H."/>
            <person name="Chalabi S."/>
            <person name="Hu Q."/>
            <person name="Fan C."/>
            <person name="Tollenaere R."/>
            <person name="Lu Y."/>
            <person name="Battail C."/>
            <person name="Shen J."/>
            <person name="Sidebottom C.H."/>
            <person name="Wang X."/>
            <person name="Canaguier A."/>
            <person name="Chauveau A."/>
            <person name="Berard A."/>
            <person name="Deniot G."/>
            <person name="Guan M."/>
            <person name="Liu Z."/>
            <person name="Sun F."/>
            <person name="Lim Y.P."/>
            <person name="Lyons E."/>
            <person name="Town C.D."/>
            <person name="Bancroft I."/>
            <person name="Wang X."/>
            <person name="Meng J."/>
            <person name="Ma J."/>
            <person name="Pires J.C."/>
            <person name="King G.J."/>
            <person name="Brunel D."/>
            <person name="Delourme R."/>
            <person name="Renard M."/>
            <person name="Aury J.M."/>
            <person name="Adams K.L."/>
            <person name="Batley J."/>
            <person name="Snowdon R.J."/>
            <person name="Tost J."/>
            <person name="Edwards D."/>
            <person name="Zhou Y."/>
            <person name="Hua W."/>
            <person name="Sharpe A.G."/>
            <person name="Paterson A.H."/>
            <person name="Guan C."/>
            <person name="Wincker P."/>
        </authorList>
    </citation>
    <scope>NUCLEOTIDE SEQUENCE [LARGE SCALE GENOMIC DNA]</scope>
    <source>
        <strain evidence="2">cv. Darmor-bzh</strain>
    </source>
</reference>
<dbReference type="EMBL" id="LK033491">
    <property type="protein sequence ID" value="CDY56454.1"/>
    <property type="molecule type" value="Genomic_DNA"/>
</dbReference>
<name>A0A078IX74_BRANA</name>
<dbReference type="PaxDb" id="3708-A0A078IX74"/>
<dbReference type="Proteomes" id="UP000028999">
    <property type="component" value="Unassembled WGS sequence"/>
</dbReference>
<protein>
    <submittedName>
        <fullName evidence="1">BnaA09g55710D protein</fullName>
    </submittedName>
</protein>
<dbReference type="AlphaFoldDB" id="A0A078IX74"/>
<evidence type="ECO:0000313" key="1">
    <source>
        <dbReference type="EMBL" id="CDY56454.1"/>
    </source>
</evidence>
<organism evidence="1 2">
    <name type="scientific">Brassica napus</name>
    <name type="common">Rape</name>
    <dbReference type="NCBI Taxonomy" id="3708"/>
    <lineage>
        <taxon>Eukaryota</taxon>
        <taxon>Viridiplantae</taxon>
        <taxon>Streptophyta</taxon>
        <taxon>Embryophyta</taxon>
        <taxon>Tracheophyta</taxon>
        <taxon>Spermatophyta</taxon>
        <taxon>Magnoliopsida</taxon>
        <taxon>eudicotyledons</taxon>
        <taxon>Gunneridae</taxon>
        <taxon>Pentapetalae</taxon>
        <taxon>rosids</taxon>
        <taxon>malvids</taxon>
        <taxon>Brassicales</taxon>
        <taxon>Brassicaceae</taxon>
        <taxon>Brassiceae</taxon>
        <taxon>Brassica</taxon>
    </lineage>
</organism>